<evidence type="ECO:0000313" key="4">
    <source>
        <dbReference type="Proteomes" id="UP000006655"/>
    </source>
</evidence>
<dbReference type="EMBL" id="CP005385">
    <property type="protein sequence ID" value="AGK03981.1"/>
    <property type="molecule type" value="Genomic_DNA"/>
</dbReference>
<dbReference type="SUPFAM" id="SSF117074">
    <property type="entry name" value="Hypothetical protein PA1324"/>
    <property type="match status" value="1"/>
</dbReference>
<reference evidence="3" key="2">
    <citation type="submission" date="2013-04" db="EMBL/GenBank/DDBJ databases">
        <title>Non-Hybrid, Finished Microbial Genome Assemblies from Long-Read SMRT Sequencing Data.</title>
        <authorList>
            <person name="Klammer A."/>
            <person name="Drake J."/>
            <person name="Heiner C."/>
            <person name="Clum A."/>
            <person name="Copeland A."/>
            <person name="Huddleston J."/>
            <person name="Eichler E."/>
            <person name="Turner S.W."/>
        </authorList>
    </citation>
    <scope>NUCLEOTIDE SEQUENCE</scope>
    <source>
        <strain evidence="3">DSM 1279</strain>
    </source>
</reference>
<evidence type="ECO:0000259" key="1">
    <source>
        <dbReference type="Pfam" id="PF01345"/>
    </source>
</evidence>
<feature type="domain" description="DUF11" evidence="1">
    <location>
        <begin position="593"/>
        <end position="693"/>
    </location>
</feature>
<keyword evidence="4" id="KW-1185">Reference proteome</keyword>
<name>D3PPA8_MEIRD</name>
<dbReference type="KEGG" id="mrb:Mrub_0751"/>
<dbReference type="Proteomes" id="UP000013026">
    <property type="component" value="Chromosome"/>
</dbReference>
<dbReference type="PATRIC" id="fig|504728.9.peg.703"/>
<dbReference type="Gene3D" id="2.60.40.10">
    <property type="entry name" value="Immunoglobulins"/>
    <property type="match status" value="1"/>
</dbReference>
<organism evidence="3 5">
    <name type="scientific">Meiothermus ruber (strain ATCC 35948 / DSM 1279 / VKM B-1258 / 21)</name>
    <name type="common">Thermus ruber</name>
    <dbReference type="NCBI Taxonomy" id="504728"/>
    <lineage>
        <taxon>Bacteria</taxon>
        <taxon>Thermotogati</taxon>
        <taxon>Deinococcota</taxon>
        <taxon>Deinococci</taxon>
        <taxon>Thermales</taxon>
        <taxon>Thermaceae</taxon>
        <taxon>Meiothermus</taxon>
    </lineage>
</organism>
<dbReference type="InterPro" id="IPR013783">
    <property type="entry name" value="Ig-like_fold"/>
</dbReference>
<dbReference type="eggNOG" id="COG1470">
    <property type="taxonomic scope" value="Bacteria"/>
</dbReference>
<dbReference type="Proteomes" id="UP000006655">
    <property type="component" value="Chromosome"/>
</dbReference>
<feature type="domain" description="DUF11" evidence="1">
    <location>
        <begin position="207"/>
        <end position="329"/>
    </location>
</feature>
<evidence type="ECO:0000313" key="3">
    <source>
        <dbReference type="EMBL" id="AGK03981.1"/>
    </source>
</evidence>
<accession>D3PPA8</accession>
<dbReference type="PANTHER" id="PTHR34819">
    <property type="entry name" value="LARGE CYSTEINE-RICH PERIPLASMIC PROTEIN OMCB"/>
    <property type="match status" value="1"/>
</dbReference>
<evidence type="ECO:0000313" key="5">
    <source>
        <dbReference type="Proteomes" id="UP000013026"/>
    </source>
</evidence>
<gene>
    <name evidence="2" type="ordered locus">Mrub_0751</name>
    <name evidence="3" type="ORF">K649_03395</name>
</gene>
<dbReference type="PANTHER" id="PTHR34819:SF3">
    <property type="entry name" value="CELL SURFACE PROTEIN"/>
    <property type="match status" value="1"/>
</dbReference>
<dbReference type="AlphaFoldDB" id="D3PPA8"/>
<reference evidence="3 5" key="3">
    <citation type="submission" date="2013-04" db="EMBL/GenBank/DDBJ databases">
        <authorList>
            <person name="Chin J."/>
            <person name="Alexander D.H."/>
            <person name="Marks P."/>
            <person name="Korlach J."/>
            <person name="Clum A."/>
            <person name="Copeland A."/>
        </authorList>
    </citation>
    <scope>NUCLEOTIDE SEQUENCE [LARGE SCALE GENOMIC DNA]</scope>
    <source>
        <strain evidence="5">ATCC 35948 / DSM 1279 / VKM B-1258 / 21</strain>
        <strain evidence="3">DSM 1279</strain>
    </source>
</reference>
<protein>
    <submittedName>
        <fullName evidence="2">Conserved repeat domain protein</fullName>
    </submittedName>
</protein>
<dbReference type="InterPro" id="IPR001434">
    <property type="entry name" value="OmcB-like_DUF11"/>
</dbReference>
<dbReference type="NCBIfam" id="TIGR01451">
    <property type="entry name" value="B_ant_repeat"/>
    <property type="match status" value="2"/>
</dbReference>
<reference evidence="2 4" key="1">
    <citation type="journal article" date="2010" name="Stand. Genomic Sci.">
        <title>Complete genome sequence of Meiothermus ruber type strain (21).</title>
        <authorList>
            <person name="Tindall B.J."/>
            <person name="Sikorski J."/>
            <person name="Lucas S."/>
            <person name="Goltsman E."/>
            <person name="Copeland A."/>
            <person name="Glavina Del Rio T."/>
            <person name="Nolan M."/>
            <person name="Tice H."/>
            <person name="Cheng J.F."/>
            <person name="Han C."/>
            <person name="Pitluck S."/>
            <person name="Liolios K."/>
            <person name="Ivanova N."/>
            <person name="Mavromatis K."/>
            <person name="Ovchinnikova G."/>
            <person name="Pati A."/>
            <person name="Fahnrich R."/>
            <person name="Goodwin L."/>
            <person name="Chen A."/>
            <person name="Palaniappan K."/>
            <person name="Land M."/>
            <person name="Hauser L."/>
            <person name="Chang Y.J."/>
            <person name="Jeffries C.D."/>
            <person name="Rohde M."/>
            <person name="Goker M."/>
            <person name="Woyke T."/>
            <person name="Bristow J."/>
            <person name="Eisen J.A."/>
            <person name="Markowitz V."/>
            <person name="Hugenholtz P."/>
            <person name="Kyrpides N.C."/>
            <person name="Klenk H.P."/>
            <person name="Lapidus A."/>
        </authorList>
    </citation>
    <scope>NUCLEOTIDE SEQUENCE [LARGE SCALE GENOMIC DNA]</scope>
    <source>
        <strain evidence="4">ATCC 35948 / DSM 1279 / VKM B-1258 / 21</strain>
        <strain evidence="2">DSM 1279</strain>
    </source>
</reference>
<dbReference type="KEGG" id="mre:K649_03395"/>
<dbReference type="InterPro" id="IPR047589">
    <property type="entry name" value="DUF11_rpt"/>
</dbReference>
<dbReference type="STRING" id="504728.K649_03395"/>
<dbReference type="OrthoDB" id="28717at2"/>
<proteinExistence type="predicted"/>
<dbReference type="EMBL" id="CP001743">
    <property type="protein sequence ID" value="ADD27517.1"/>
    <property type="molecule type" value="Genomic_DNA"/>
</dbReference>
<sequence>MQTQAPTPTAPRVKRFFKQKNRGSAFWAVLVWALFWLHLAWAAPAGTVIRNQAAAIVNGQIYLSNEVETRVQAVCVPAMTPNGSLASPGQRTTAPAGGTAYFSYRLQNSGNQSFLFNLSWLQNGASWTPSAVRFYLDTNANAQLDPGEPEVSSLSLDMGQEAHLILAVQTPPSASGELLISPVATCPDGTRDEDNFSSIRIGSGPALSLVKSVDANPVRQNQTVGFTLRVQNLGSARAMGPVYVEDRLDIPGLNGLAYLAGSASTVKGRLEYFDGANWGSLEPTLVRGIRLVLDGLEVGEEAIFSFRMQVAADAAPGERVNLAQVSSSEGSAQTQASLQIAAEYAHALGPIGNPQAAGTADRQEAEVLAGQPYCFSHTLLNSGNAPDTYTLEALGLPSGVNLTYRTMGGGSLPTPITLAAGHSLDFQACVSALPPGTPAFEFSLLARSGSTGNADPTVDRVAQVWDLSQIVLFKSSSSGPTASPGQGVEYTLQVENPLPLTISNVQIEDTLDAHLEFLSASDGGVFDPGTRTVRWNLTLAARSTLTLRLRVRVSTAAPDNVTIVNRFSLRSAEIGNPLVSNSVTLRVQAAALLLEKRVEPRKVRVGDLLTYTLTVANVGQVPLTVRLEDTPDPHLQYHAGSASPAEPVLQNSRLIWENLTLAPGERMEIRYRMRVLAGAGSELKNTVQATGDSASGTAVASAVASAAVQVEQGVLAAPHLLMGRVFLDTNRDGLYTAGLDVPLPGARVILSNGWQALTDAEGRYSFRNLTGGVWEVMLEPASAPFPPLPHPEAQGAGYRHRVRVEGLTVSDFPLERPAGLAHAQRETTLEFGPLTLHKKLLPLPAGVRVVLVLESAEPLTDLTLTDPLPGGGERVFQFALFQGRQTLTYDLDSPRAPQLTDPQVRWRYP</sequence>
<dbReference type="InterPro" id="IPR051172">
    <property type="entry name" value="Chlamydia_OmcB"/>
</dbReference>
<feature type="domain" description="DUF11" evidence="1">
    <location>
        <begin position="478"/>
        <end position="578"/>
    </location>
</feature>
<dbReference type="Pfam" id="PF01345">
    <property type="entry name" value="DUF11"/>
    <property type="match status" value="3"/>
</dbReference>
<evidence type="ECO:0000313" key="2">
    <source>
        <dbReference type="EMBL" id="ADD27517.1"/>
    </source>
</evidence>